<organism evidence="2 3">
    <name type="scientific">Gossypium klotzschianum</name>
    <dbReference type="NCBI Taxonomy" id="34286"/>
    <lineage>
        <taxon>Eukaryota</taxon>
        <taxon>Viridiplantae</taxon>
        <taxon>Streptophyta</taxon>
        <taxon>Embryophyta</taxon>
        <taxon>Tracheophyta</taxon>
        <taxon>Spermatophyta</taxon>
        <taxon>Magnoliopsida</taxon>
        <taxon>eudicotyledons</taxon>
        <taxon>Gunneridae</taxon>
        <taxon>Pentapetalae</taxon>
        <taxon>rosids</taxon>
        <taxon>malvids</taxon>
        <taxon>Malvales</taxon>
        <taxon>Malvaceae</taxon>
        <taxon>Malvoideae</taxon>
        <taxon>Gossypium</taxon>
    </lineage>
</organism>
<comment type="caution">
    <text evidence="2">The sequence shown here is derived from an EMBL/GenBank/DDBJ whole genome shotgun (WGS) entry which is preliminary data.</text>
</comment>
<dbReference type="OrthoDB" id="991764at2759"/>
<evidence type="ECO:0000313" key="3">
    <source>
        <dbReference type="Proteomes" id="UP000593573"/>
    </source>
</evidence>
<accession>A0A7J8W2R9</accession>
<protein>
    <submittedName>
        <fullName evidence="2">Uncharacterized protein</fullName>
    </submittedName>
</protein>
<dbReference type="Proteomes" id="UP000593573">
    <property type="component" value="Unassembled WGS sequence"/>
</dbReference>
<proteinExistence type="predicted"/>
<feature type="coiled-coil region" evidence="1">
    <location>
        <begin position="10"/>
        <end position="119"/>
    </location>
</feature>
<sequence length="167" mass="19737">MRTVGLGKMSEQWRQEIKEERTKADKWEKEFQDARARESVLGKSLLECRNEKAELKARVAELEKSLHLYRSRNSAIELRANLKKIDELKRKIEELEDALQNSELRVELLERSNEQWQEQFHHSQSQIRDRDYIMGEAMTQVREVADHLQTLAVQADVLSLKFELESS</sequence>
<evidence type="ECO:0000313" key="2">
    <source>
        <dbReference type="EMBL" id="MBA0669336.1"/>
    </source>
</evidence>
<dbReference type="EMBL" id="JABFAB010000343">
    <property type="protein sequence ID" value="MBA0669336.1"/>
    <property type="molecule type" value="Genomic_DNA"/>
</dbReference>
<dbReference type="SUPFAM" id="SSF57997">
    <property type="entry name" value="Tropomyosin"/>
    <property type="match status" value="1"/>
</dbReference>
<evidence type="ECO:0000256" key="1">
    <source>
        <dbReference type="SAM" id="Coils"/>
    </source>
</evidence>
<keyword evidence="3" id="KW-1185">Reference proteome</keyword>
<dbReference type="AlphaFoldDB" id="A0A7J8W2R9"/>
<dbReference type="Gene3D" id="1.10.287.1490">
    <property type="match status" value="1"/>
</dbReference>
<name>A0A7J8W2R9_9ROSI</name>
<keyword evidence="1" id="KW-0175">Coiled coil</keyword>
<gene>
    <name evidence="2" type="ORF">Goklo_025224</name>
</gene>
<reference evidence="2 3" key="1">
    <citation type="journal article" date="2019" name="Genome Biol. Evol.">
        <title>Insights into the evolution of the New World diploid cottons (Gossypium, subgenus Houzingenia) based on genome sequencing.</title>
        <authorList>
            <person name="Grover C.E."/>
            <person name="Arick M.A. 2nd"/>
            <person name="Thrash A."/>
            <person name="Conover J.L."/>
            <person name="Sanders W.S."/>
            <person name="Peterson D.G."/>
            <person name="Frelichowski J.E."/>
            <person name="Scheffler J.A."/>
            <person name="Scheffler B.E."/>
            <person name="Wendel J.F."/>
        </authorList>
    </citation>
    <scope>NUCLEOTIDE SEQUENCE [LARGE SCALE GENOMIC DNA]</scope>
    <source>
        <strain evidence="2">57</strain>
        <tissue evidence="2">Leaf</tissue>
    </source>
</reference>